<evidence type="ECO:0000256" key="1">
    <source>
        <dbReference type="SAM" id="SignalP"/>
    </source>
</evidence>
<dbReference type="OrthoDB" id="1160233at2759"/>
<feature type="signal peptide" evidence="1">
    <location>
        <begin position="1"/>
        <end position="30"/>
    </location>
</feature>
<reference evidence="2 3" key="3">
    <citation type="submission" date="2019-11" db="EMBL/GenBank/DDBJ databases">
        <title>A de novo genome assembly of a pear dwarfing rootstock.</title>
        <authorList>
            <person name="Wang F."/>
            <person name="Wang J."/>
            <person name="Li S."/>
            <person name="Zhang Y."/>
            <person name="Fang M."/>
            <person name="Ma L."/>
            <person name="Zhao Y."/>
            <person name="Jiang S."/>
        </authorList>
    </citation>
    <scope>NUCLEOTIDE SEQUENCE [LARGE SCALE GENOMIC DNA]</scope>
    <source>
        <strain evidence="2">S2</strain>
        <tissue evidence="2">Leaf</tissue>
    </source>
</reference>
<comment type="caution">
    <text evidence="2">The sequence shown here is derived from an EMBL/GenBank/DDBJ whole genome shotgun (WGS) entry which is preliminary data.</text>
</comment>
<evidence type="ECO:0000313" key="3">
    <source>
        <dbReference type="Proteomes" id="UP000327157"/>
    </source>
</evidence>
<accession>A0A5N5F555</accession>
<keyword evidence="3" id="KW-1185">Reference proteome</keyword>
<evidence type="ECO:0000313" key="2">
    <source>
        <dbReference type="EMBL" id="KAB2598097.1"/>
    </source>
</evidence>
<sequence>MVMAMSMKAYCVMVAMAVLIASTFPPTALADRKNIEVANIDAKCNATTDAKCDAEINAKCGASVDDRCDANNGSGVAISGTRNNEKGRSSEELIMSRMMDKLESKGKTKGKEGVSMINGCRGSPCNSAVAPCQLGCVCVPINFLPFGICSGLCC</sequence>
<reference evidence="2 3" key="1">
    <citation type="submission" date="2019-09" db="EMBL/GenBank/DDBJ databases">
        <authorList>
            <person name="Ou C."/>
        </authorList>
    </citation>
    <scope>NUCLEOTIDE SEQUENCE [LARGE SCALE GENOMIC DNA]</scope>
    <source>
        <strain evidence="2">S2</strain>
        <tissue evidence="2">Leaf</tissue>
    </source>
</reference>
<feature type="chain" id="PRO_5024405698" evidence="1">
    <location>
        <begin position="31"/>
        <end position="154"/>
    </location>
</feature>
<gene>
    <name evidence="2" type="ORF">D8674_001017</name>
</gene>
<keyword evidence="1" id="KW-0732">Signal</keyword>
<dbReference type="Proteomes" id="UP000327157">
    <property type="component" value="Chromosome 1"/>
</dbReference>
<proteinExistence type="predicted"/>
<reference evidence="3" key="2">
    <citation type="submission" date="2019-10" db="EMBL/GenBank/DDBJ databases">
        <title>A de novo genome assembly of a pear dwarfing rootstock.</title>
        <authorList>
            <person name="Wang F."/>
            <person name="Wang J."/>
            <person name="Li S."/>
            <person name="Zhang Y."/>
            <person name="Fang M."/>
            <person name="Ma L."/>
            <person name="Zhao Y."/>
            <person name="Jiang S."/>
        </authorList>
    </citation>
    <scope>NUCLEOTIDE SEQUENCE [LARGE SCALE GENOMIC DNA]</scope>
</reference>
<organism evidence="2 3">
    <name type="scientific">Pyrus ussuriensis x Pyrus communis</name>
    <dbReference type="NCBI Taxonomy" id="2448454"/>
    <lineage>
        <taxon>Eukaryota</taxon>
        <taxon>Viridiplantae</taxon>
        <taxon>Streptophyta</taxon>
        <taxon>Embryophyta</taxon>
        <taxon>Tracheophyta</taxon>
        <taxon>Spermatophyta</taxon>
        <taxon>Magnoliopsida</taxon>
        <taxon>eudicotyledons</taxon>
        <taxon>Gunneridae</taxon>
        <taxon>Pentapetalae</taxon>
        <taxon>rosids</taxon>
        <taxon>fabids</taxon>
        <taxon>Rosales</taxon>
        <taxon>Rosaceae</taxon>
        <taxon>Amygdaloideae</taxon>
        <taxon>Maleae</taxon>
        <taxon>Pyrus</taxon>
    </lineage>
</organism>
<dbReference type="AlphaFoldDB" id="A0A5N5F555"/>
<name>A0A5N5F555_9ROSA</name>
<protein>
    <submittedName>
        <fullName evidence="2">Pectinesterase/pectinesterase inhibitor 44-like</fullName>
    </submittedName>
</protein>
<dbReference type="EMBL" id="SMOL01000768">
    <property type="protein sequence ID" value="KAB2598097.1"/>
    <property type="molecule type" value="Genomic_DNA"/>
</dbReference>